<dbReference type="EMBL" id="JAUJRV010000006">
    <property type="protein sequence ID" value="MDN7795588.1"/>
    <property type="molecule type" value="Genomic_DNA"/>
</dbReference>
<proteinExistence type="predicted"/>
<comment type="caution">
    <text evidence="1">The sequence shown here is derived from an EMBL/GenBank/DDBJ whole genome shotgun (WGS) entry which is preliminary data.</text>
</comment>
<name>A0AAW7T427_BURVI</name>
<accession>A0AAW7T427</accession>
<sequence>MAKVHCFTSASYSYLDRVRVLGETLKQFHPDWTFWLCLSDTEPEGFRLDLERESIDGVVHVSELGIPDLNGWMFEHDVIELCTAVKGPMLCKLLDEGADKVIYLDPDIALFSRLDHIVDLLDSYDSVLTPHQVKPDTEKRAIVDNEIGSLKYGIYNLGFCAVSNSDEGRRFARWWRDRLLDFCFDDVPNGLFTDQRWCDHAPVFFPTLHILRDPGYNVASWNQSQRPLEIHLDGSITAGGALLRFFHFTKITWVGELMLERYAGSSFAVFELIKWYKWRLASHVVQGVPKGWWGYSTYSDGSIIPRSHRLLYRNRRDLRTRFENPFEVGPDSFKAYAVEQVL</sequence>
<dbReference type="InterPro" id="IPR029044">
    <property type="entry name" value="Nucleotide-diphossugar_trans"/>
</dbReference>
<organism evidence="1 2">
    <name type="scientific">Burkholderia vietnamiensis</name>
    <dbReference type="NCBI Taxonomy" id="60552"/>
    <lineage>
        <taxon>Bacteria</taxon>
        <taxon>Pseudomonadati</taxon>
        <taxon>Pseudomonadota</taxon>
        <taxon>Betaproteobacteria</taxon>
        <taxon>Burkholderiales</taxon>
        <taxon>Burkholderiaceae</taxon>
        <taxon>Burkholderia</taxon>
        <taxon>Burkholderia cepacia complex</taxon>
    </lineage>
</organism>
<evidence type="ECO:0000313" key="1">
    <source>
        <dbReference type="EMBL" id="MDN7795588.1"/>
    </source>
</evidence>
<evidence type="ECO:0008006" key="3">
    <source>
        <dbReference type="Google" id="ProtNLM"/>
    </source>
</evidence>
<dbReference type="Proteomes" id="UP001171620">
    <property type="component" value="Unassembled WGS sequence"/>
</dbReference>
<reference evidence="1" key="1">
    <citation type="submission" date="2023-07" db="EMBL/GenBank/DDBJ databases">
        <title>A collection of bacterial strains from the Burkholderia cepacia Research Laboratory and Repository.</title>
        <authorList>
            <person name="Lipuma J."/>
            <person name="Spilker T."/>
            <person name="Caverly L."/>
        </authorList>
    </citation>
    <scope>NUCLEOTIDE SEQUENCE</scope>
    <source>
        <strain evidence="1">AU44268</strain>
    </source>
</reference>
<gene>
    <name evidence="1" type="ORF">QZM33_11650</name>
</gene>
<dbReference type="RefSeq" id="WP_080957700.1">
    <property type="nucleotide sequence ID" value="NZ_JAGSTU010000014.1"/>
</dbReference>
<dbReference type="SUPFAM" id="SSF53448">
    <property type="entry name" value="Nucleotide-diphospho-sugar transferases"/>
    <property type="match status" value="1"/>
</dbReference>
<evidence type="ECO:0000313" key="2">
    <source>
        <dbReference type="Proteomes" id="UP001171620"/>
    </source>
</evidence>
<dbReference type="AlphaFoldDB" id="A0AAW7T427"/>
<protein>
    <recommendedName>
        <fullName evidence="3">Glycosyl transferase</fullName>
    </recommendedName>
</protein>
<dbReference type="Gene3D" id="3.90.550.10">
    <property type="entry name" value="Spore Coat Polysaccharide Biosynthesis Protein SpsA, Chain A"/>
    <property type="match status" value="1"/>
</dbReference>